<protein>
    <submittedName>
        <fullName evidence="2">DUF2294 domain-containing protein</fullName>
    </submittedName>
</protein>
<dbReference type="Pfam" id="PF10057">
    <property type="entry name" value="MpsC"/>
    <property type="match status" value="1"/>
</dbReference>
<accession>A0A951QL63</accession>
<evidence type="ECO:0000259" key="1">
    <source>
        <dbReference type="Pfam" id="PF10057"/>
    </source>
</evidence>
<comment type="caution">
    <text evidence="2">The sequence shown here is derived from an EMBL/GenBank/DDBJ whole genome shotgun (WGS) entry which is preliminary data.</text>
</comment>
<gene>
    <name evidence="2" type="ORF">KME60_06090</name>
</gene>
<organism evidence="2 3">
    <name type="scientific">Cyanomargarita calcarea GSE-NOS-MK-12-04C</name>
    <dbReference type="NCBI Taxonomy" id="2839659"/>
    <lineage>
        <taxon>Bacteria</taxon>
        <taxon>Bacillati</taxon>
        <taxon>Cyanobacteriota</taxon>
        <taxon>Cyanophyceae</taxon>
        <taxon>Nostocales</taxon>
        <taxon>Cyanomargaritaceae</taxon>
        <taxon>Cyanomargarita</taxon>
    </lineage>
</organism>
<name>A0A951QL63_9CYAN</name>
<dbReference type="InterPro" id="IPR018745">
    <property type="entry name" value="MpsC"/>
</dbReference>
<dbReference type="AlphaFoldDB" id="A0A951QL63"/>
<proteinExistence type="predicted"/>
<dbReference type="EMBL" id="JAHHGZ010000005">
    <property type="protein sequence ID" value="MBW4667013.1"/>
    <property type="molecule type" value="Genomic_DNA"/>
</dbReference>
<evidence type="ECO:0000313" key="3">
    <source>
        <dbReference type="Proteomes" id="UP000729701"/>
    </source>
</evidence>
<sequence length="142" mass="16055">MTASKPTRGQTERTLTQRIQNLYQDKLGQRPEKIICQFFDEKLAIVLEKSLTRCEELLLNTGREEFAGNLRSQLNAAIKPQLIELIQQVVGVNVTALLSDTDLKSGTSGMIFVLEDVPQVRDLESIPKIKKEKVTERDSELL</sequence>
<dbReference type="Proteomes" id="UP000729701">
    <property type="component" value="Unassembled WGS sequence"/>
</dbReference>
<reference evidence="2" key="1">
    <citation type="submission" date="2021-05" db="EMBL/GenBank/DDBJ databases">
        <authorList>
            <person name="Pietrasiak N."/>
            <person name="Ward R."/>
            <person name="Stajich J.E."/>
            <person name="Kurbessoian T."/>
        </authorList>
    </citation>
    <scope>NUCLEOTIDE SEQUENCE</scope>
    <source>
        <strain evidence="2">GSE-NOS-MK-12-04C</strain>
    </source>
</reference>
<reference evidence="2" key="2">
    <citation type="journal article" date="2022" name="Microbiol. Resour. Announc.">
        <title>Metagenome Sequencing to Explore Phylogenomics of Terrestrial Cyanobacteria.</title>
        <authorList>
            <person name="Ward R.D."/>
            <person name="Stajich J.E."/>
            <person name="Johansen J.R."/>
            <person name="Huntemann M."/>
            <person name="Clum A."/>
            <person name="Foster B."/>
            <person name="Foster B."/>
            <person name="Roux S."/>
            <person name="Palaniappan K."/>
            <person name="Varghese N."/>
            <person name="Mukherjee S."/>
            <person name="Reddy T.B.K."/>
            <person name="Daum C."/>
            <person name="Copeland A."/>
            <person name="Chen I.A."/>
            <person name="Ivanova N.N."/>
            <person name="Kyrpides N.C."/>
            <person name="Shapiro N."/>
            <person name="Eloe-Fadrosh E.A."/>
            <person name="Pietrasiak N."/>
        </authorList>
    </citation>
    <scope>NUCLEOTIDE SEQUENCE</scope>
    <source>
        <strain evidence="2">GSE-NOS-MK-12-04C</strain>
    </source>
</reference>
<evidence type="ECO:0000313" key="2">
    <source>
        <dbReference type="EMBL" id="MBW4667013.1"/>
    </source>
</evidence>
<feature type="domain" description="Na+-translocating membrane potential-generating system MpsC" evidence="1">
    <location>
        <begin position="7"/>
        <end position="115"/>
    </location>
</feature>